<dbReference type="RefSeq" id="WP_164542686.1">
    <property type="nucleotide sequence ID" value="NZ_BAAADY010000024.1"/>
</dbReference>
<evidence type="ECO:0000256" key="6">
    <source>
        <dbReference type="ARBA" id="ARBA00022692"/>
    </source>
</evidence>
<keyword evidence="20" id="KW-1185">Reference proteome</keyword>
<feature type="domain" description="TonB-dependent receptor-like beta-barrel" evidence="17">
    <location>
        <begin position="247"/>
        <end position="742"/>
    </location>
</feature>
<organism evidence="19 20">
    <name type="scientific">Sphingomonas trueperi</name>
    <dbReference type="NCBI Taxonomy" id="53317"/>
    <lineage>
        <taxon>Bacteria</taxon>
        <taxon>Pseudomonadati</taxon>
        <taxon>Pseudomonadota</taxon>
        <taxon>Alphaproteobacteria</taxon>
        <taxon>Sphingomonadales</taxon>
        <taxon>Sphingomonadaceae</taxon>
        <taxon>Sphingomonas</taxon>
    </lineage>
</organism>
<evidence type="ECO:0000256" key="10">
    <source>
        <dbReference type="ARBA" id="ARBA00023077"/>
    </source>
</evidence>
<evidence type="ECO:0000256" key="2">
    <source>
        <dbReference type="ARBA" id="ARBA00009810"/>
    </source>
</evidence>
<dbReference type="Proteomes" id="UP000531251">
    <property type="component" value="Unassembled WGS sequence"/>
</dbReference>
<evidence type="ECO:0000256" key="3">
    <source>
        <dbReference type="ARBA" id="ARBA00022448"/>
    </source>
</evidence>
<keyword evidence="8" id="KW-0408">Iron</keyword>
<evidence type="ECO:0000256" key="9">
    <source>
        <dbReference type="ARBA" id="ARBA00023065"/>
    </source>
</evidence>
<dbReference type="Gene3D" id="2.40.170.20">
    <property type="entry name" value="TonB-dependent receptor, beta-barrel domain"/>
    <property type="match status" value="1"/>
</dbReference>
<evidence type="ECO:0000313" key="19">
    <source>
        <dbReference type="EMBL" id="NJB99529.1"/>
    </source>
</evidence>
<dbReference type="GO" id="GO:0015344">
    <property type="term" value="F:siderophore uptake transmembrane transporter activity"/>
    <property type="evidence" value="ECO:0007669"/>
    <property type="project" value="TreeGrafter"/>
</dbReference>
<accession>A0A7X6BDV3</accession>
<evidence type="ECO:0000256" key="12">
    <source>
        <dbReference type="ARBA" id="ARBA00023170"/>
    </source>
</evidence>
<dbReference type="Pfam" id="PF00593">
    <property type="entry name" value="TonB_dep_Rec_b-barrel"/>
    <property type="match status" value="1"/>
</dbReference>
<name>A0A7X6BDV3_9SPHN</name>
<evidence type="ECO:0000256" key="16">
    <source>
        <dbReference type="SAM" id="SignalP"/>
    </source>
</evidence>
<dbReference type="Gene3D" id="2.170.130.10">
    <property type="entry name" value="TonB-dependent receptor, plug domain"/>
    <property type="match status" value="1"/>
</dbReference>
<evidence type="ECO:0000256" key="15">
    <source>
        <dbReference type="RuleBase" id="RU003357"/>
    </source>
</evidence>
<feature type="signal peptide" evidence="16">
    <location>
        <begin position="1"/>
        <end position="30"/>
    </location>
</feature>
<keyword evidence="11 14" id="KW-0472">Membrane</keyword>
<dbReference type="GO" id="GO:0038023">
    <property type="term" value="F:signaling receptor activity"/>
    <property type="evidence" value="ECO:0007669"/>
    <property type="project" value="InterPro"/>
</dbReference>
<comment type="similarity">
    <text evidence="2 14 15">Belongs to the TonB-dependent receptor family.</text>
</comment>
<evidence type="ECO:0000256" key="1">
    <source>
        <dbReference type="ARBA" id="ARBA00004571"/>
    </source>
</evidence>
<dbReference type="GO" id="GO:0009279">
    <property type="term" value="C:cell outer membrane"/>
    <property type="evidence" value="ECO:0007669"/>
    <property type="project" value="UniProtKB-SubCell"/>
</dbReference>
<proteinExistence type="inferred from homology"/>
<keyword evidence="5" id="KW-0410">Iron transport</keyword>
<dbReference type="EMBL" id="JAATJB010000016">
    <property type="protein sequence ID" value="NJB99529.1"/>
    <property type="molecule type" value="Genomic_DNA"/>
</dbReference>
<evidence type="ECO:0000256" key="8">
    <source>
        <dbReference type="ARBA" id="ARBA00023004"/>
    </source>
</evidence>
<dbReference type="PROSITE" id="PS52016">
    <property type="entry name" value="TONB_DEPENDENT_REC_3"/>
    <property type="match status" value="1"/>
</dbReference>
<dbReference type="PANTHER" id="PTHR32552">
    <property type="entry name" value="FERRICHROME IRON RECEPTOR-RELATED"/>
    <property type="match status" value="1"/>
</dbReference>
<evidence type="ECO:0000256" key="14">
    <source>
        <dbReference type="PROSITE-ProRule" id="PRU01360"/>
    </source>
</evidence>
<keyword evidence="9" id="KW-0406">Ion transport</keyword>
<keyword evidence="12 19" id="KW-0675">Receptor</keyword>
<dbReference type="AlphaFoldDB" id="A0A7X6BDV3"/>
<dbReference type="InterPro" id="IPR010105">
    <property type="entry name" value="TonB_sidphr_rcpt"/>
</dbReference>
<dbReference type="Pfam" id="PF07715">
    <property type="entry name" value="Plug"/>
    <property type="match status" value="1"/>
</dbReference>
<comment type="caution">
    <text evidence="19">The sequence shown here is derived from an EMBL/GenBank/DDBJ whole genome shotgun (WGS) entry which is preliminary data.</text>
</comment>
<dbReference type="InterPro" id="IPR037066">
    <property type="entry name" value="Plug_dom_sf"/>
</dbReference>
<keyword evidence="7 16" id="KW-0732">Signal</keyword>
<feature type="domain" description="TonB-dependent receptor plug" evidence="18">
    <location>
        <begin position="70"/>
        <end position="170"/>
    </location>
</feature>
<evidence type="ECO:0000256" key="4">
    <source>
        <dbReference type="ARBA" id="ARBA00022452"/>
    </source>
</evidence>
<keyword evidence="10 15" id="KW-0798">TonB box</keyword>
<evidence type="ECO:0000256" key="11">
    <source>
        <dbReference type="ARBA" id="ARBA00023136"/>
    </source>
</evidence>
<comment type="subcellular location">
    <subcellularLocation>
        <location evidence="1 14">Cell outer membrane</location>
        <topology evidence="1 14">Multi-pass membrane protein</topology>
    </subcellularLocation>
</comment>
<evidence type="ECO:0000259" key="17">
    <source>
        <dbReference type="Pfam" id="PF00593"/>
    </source>
</evidence>
<dbReference type="InterPro" id="IPR000531">
    <property type="entry name" value="Beta-barrel_TonB"/>
</dbReference>
<dbReference type="SUPFAM" id="SSF56935">
    <property type="entry name" value="Porins"/>
    <property type="match status" value="1"/>
</dbReference>
<dbReference type="PANTHER" id="PTHR32552:SF68">
    <property type="entry name" value="FERRICHROME OUTER MEMBRANE TRANSPORTER_PHAGE RECEPTOR"/>
    <property type="match status" value="1"/>
</dbReference>
<keyword evidence="13 14" id="KW-0998">Cell outer membrane</keyword>
<feature type="chain" id="PRO_5030775481" evidence="16">
    <location>
        <begin position="31"/>
        <end position="773"/>
    </location>
</feature>
<evidence type="ECO:0000259" key="18">
    <source>
        <dbReference type="Pfam" id="PF07715"/>
    </source>
</evidence>
<protein>
    <submittedName>
        <fullName evidence="19">Iron complex outermembrane receptor protein</fullName>
    </submittedName>
</protein>
<gene>
    <name evidence="19" type="ORF">GGR89_003873</name>
</gene>
<sequence>MRISASRLRGRLSLLALTAAALTSPVGVLARTAADETKEEDAQQRAGEAIVVTGVAAKGTASGTKTDTPLIETPQTITVITEEELTLRNALSINQALGYVAGVAVNQRGGTVSRYDQLLLRGFTPGVFLDGMRLLAGPYSMPQTDFNRIDRIDIVKGPASVLYGNSTPGGLVNLTSKTPEASAFGRVELQAGNYGALRAVADVNQPLTKDGKLLFRLVGGWQKADGFTRYTESERYHVSPSLTFAPDAATSLTLIAAYQHAPSGGGYSGVPAYGAALPSPAGALPLHVNTGDPNYERYNHKQKAITALFRHDFDAHLTFRSNLRYQNNTLSYRQLYVAGFATTGTGASRNTDFTTLIRGGGGADEDFDTLTMDNQLNAKFATGPLRHNVLAGIDYQFISGENFQQFNTGQTSNPLTSIPNLDPYRPVYGGTLPTLDLTQLSSGYVNTYSKRDQVGVYLQDQVAIGRLQLIASGRWDWYEQATINKKLAANNLTRLSQTAFTMRLGALYELADGLSPYVSYSESFEPQTGTTYLGVPFDPVTGKMIEGGVKWQPRGTNALLTLSVYDLRRQKVPVTDPRAGTAGIPANAQIQIGEVRVRGVEVEGRGELARGLDLILAASYTDAIITQGAPAVAATATNSGTPTTTGTRQLGTPEWQASSFLSYDFGKGGRSGPLGGLTIGGGVRAVGGSDGTTTYLVRNGVTTFQRFTTEDFTLVDALLGYDLGFAASRLRGWSLAVNAANLLDKRYISACPFSNSCYFGASRTVTGSVRLRW</sequence>
<dbReference type="GO" id="GO:0015891">
    <property type="term" value="P:siderophore transport"/>
    <property type="evidence" value="ECO:0007669"/>
    <property type="project" value="InterPro"/>
</dbReference>
<dbReference type="FunFam" id="2.170.130.10:FF:000001">
    <property type="entry name" value="Catecholate siderophore TonB-dependent receptor"/>
    <property type="match status" value="1"/>
</dbReference>
<evidence type="ECO:0000256" key="7">
    <source>
        <dbReference type="ARBA" id="ARBA00022729"/>
    </source>
</evidence>
<dbReference type="InterPro" id="IPR036942">
    <property type="entry name" value="Beta-barrel_TonB_sf"/>
</dbReference>
<keyword evidence="6 14" id="KW-0812">Transmembrane</keyword>
<reference evidence="19 20" key="1">
    <citation type="submission" date="2020-03" db="EMBL/GenBank/DDBJ databases">
        <title>Genomic Encyclopedia of Type Strains, Phase IV (KMG-IV): sequencing the most valuable type-strain genomes for metagenomic binning, comparative biology and taxonomic classification.</title>
        <authorList>
            <person name="Goeker M."/>
        </authorList>
    </citation>
    <scope>NUCLEOTIDE SEQUENCE [LARGE SCALE GENOMIC DNA]</scope>
    <source>
        <strain evidence="19 20">DSM 7225</strain>
    </source>
</reference>
<evidence type="ECO:0000313" key="20">
    <source>
        <dbReference type="Proteomes" id="UP000531251"/>
    </source>
</evidence>
<evidence type="ECO:0000256" key="5">
    <source>
        <dbReference type="ARBA" id="ARBA00022496"/>
    </source>
</evidence>
<evidence type="ECO:0000256" key="13">
    <source>
        <dbReference type="ARBA" id="ARBA00023237"/>
    </source>
</evidence>
<dbReference type="NCBIfam" id="TIGR01783">
    <property type="entry name" value="TonB-siderophor"/>
    <property type="match status" value="1"/>
</dbReference>
<dbReference type="InterPro" id="IPR039426">
    <property type="entry name" value="TonB-dep_rcpt-like"/>
</dbReference>
<dbReference type="CDD" id="cd01347">
    <property type="entry name" value="ligand_gated_channel"/>
    <property type="match status" value="1"/>
</dbReference>
<keyword evidence="3 14" id="KW-0813">Transport</keyword>
<dbReference type="InterPro" id="IPR012910">
    <property type="entry name" value="Plug_dom"/>
</dbReference>
<keyword evidence="4 14" id="KW-1134">Transmembrane beta strand</keyword>